<sequence>MSDRWMDDDRDGGRPDDGRYVRDDDLDELGRAGRPPSRRALNRGGYGPGYGHHPTATPVGGYDDGQDPRGFGDDRRGGAGYRGRGRPDPGEDRSWFPRQVSDESFNNLYRRGAEGQRNGPPLGSGGRREFGEHRGKGPKNFRRTDERIMEDLNDRLTEDPYLDAGDIEVACTGGEVTLGGTVASRADKRRAEDIADEVGGVGHVQNNLRVRQPPSGPTV</sequence>
<dbReference type="InterPro" id="IPR007055">
    <property type="entry name" value="BON_dom"/>
</dbReference>
<dbReference type="Gene3D" id="3.30.1340.30">
    <property type="match status" value="1"/>
</dbReference>
<dbReference type="PANTHER" id="PTHR34606">
    <property type="entry name" value="BON DOMAIN-CONTAINING PROTEIN"/>
    <property type="match status" value="1"/>
</dbReference>
<name>A0ABU0IX81_9CAUL</name>
<dbReference type="InterPro" id="IPR014004">
    <property type="entry name" value="Transpt-assoc_nodulatn_dom_bac"/>
</dbReference>
<feature type="compositionally biased region" description="Basic and acidic residues" evidence="1">
    <location>
        <begin position="85"/>
        <end position="95"/>
    </location>
</feature>
<evidence type="ECO:0000313" key="3">
    <source>
        <dbReference type="EMBL" id="MDQ0466595.1"/>
    </source>
</evidence>
<dbReference type="PANTHER" id="PTHR34606:SF15">
    <property type="entry name" value="BON DOMAIN-CONTAINING PROTEIN"/>
    <property type="match status" value="1"/>
</dbReference>
<dbReference type="Proteomes" id="UP001228905">
    <property type="component" value="Unassembled WGS sequence"/>
</dbReference>
<feature type="region of interest" description="Disordered" evidence="1">
    <location>
        <begin position="200"/>
        <end position="219"/>
    </location>
</feature>
<evidence type="ECO:0000256" key="1">
    <source>
        <dbReference type="SAM" id="MobiDB-lite"/>
    </source>
</evidence>
<feature type="compositionally biased region" description="Basic and acidic residues" evidence="1">
    <location>
        <begin position="126"/>
        <end position="135"/>
    </location>
</feature>
<dbReference type="RefSeq" id="WP_307352720.1">
    <property type="nucleotide sequence ID" value="NZ_JAUSVS010000012.1"/>
</dbReference>
<feature type="compositionally biased region" description="Basic and acidic residues" evidence="1">
    <location>
        <begin position="66"/>
        <end position="77"/>
    </location>
</feature>
<dbReference type="SMART" id="SM00749">
    <property type="entry name" value="BON"/>
    <property type="match status" value="1"/>
</dbReference>
<feature type="compositionally biased region" description="Basic and acidic residues" evidence="1">
    <location>
        <begin position="1"/>
        <end position="31"/>
    </location>
</feature>
<proteinExistence type="predicted"/>
<dbReference type="PROSITE" id="PS50914">
    <property type="entry name" value="BON"/>
    <property type="match status" value="1"/>
</dbReference>
<accession>A0ABU0IX81</accession>
<dbReference type="Pfam" id="PF04972">
    <property type="entry name" value="BON"/>
    <property type="match status" value="1"/>
</dbReference>
<comment type="caution">
    <text evidence="3">The sequence shown here is derived from an EMBL/GenBank/DDBJ whole genome shotgun (WGS) entry which is preliminary data.</text>
</comment>
<gene>
    <name evidence="3" type="ORF">QO010_004390</name>
</gene>
<dbReference type="InterPro" id="IPR051686">
    <property type="entry name" value="Lipoprotein_DolP"/>
</dbReference>
<protein>
    <recommendedName>
        <fullName evidence="2">BON domain-containing protein</fullName>
    </recommendedName>
</protein>
<evidence type="ECO:0000313" key="4">
    <source>
        <dbReference type="Proteomes" id="UP001228905"/>
    </source>
</evidence>
<keyword evidence="4" id="KW-1185">Reference proteome</keyword>
<evidence type="ECO:0000259" key="2">
    <source>
        <dbReference type="PROSITE" id="PS50914"/>
    </source>
</evidence>
<feature type="domain" description="BON" evidence="2">
    <location>
        <begin position="144"/>
        <end position="212"/>
    </location>
</feature>
<dbReference type="EMBL" id="JAUSVS010000012">
    <property type="protein sequence ID" value="MDQ0466595.1"/>
    <property type="molecule type" value="Genomic_DNA"/>
</dbReference>
<organism evidence="3 4">
    <name type="scientific">Caulobacter ginsengisoli</name>
    <dbReference type="NCBI Taxonomy" id="400775"/>
    <lineage>
        <taxon>Bacteria</taxon>
        <taxon>Pseudomonadati</taxon>
        <taxon>Pseudomonadota</taxon>
        <taxon>Alphaproteobacteria</taxon>
        <taxon>Caulobacterales</taxon>
        <taxon>Caulobacteraceae</taxon>
        <taxon>Caulobacter</taxon>
    </lineage>
</organism>
<feature type="region of interest" description="Disordered" evidence="1">
    <location>
        <begin position="1"/>
        <end position="145"/>
    </location>
</feature>
<reference evidence="3 4" key="1">
    <citation type="submission" date="2023-07" db="EMBL/GenBank/DDBJ databases">
        <title>Genomic Encyclopedia of Type Strains, Phase IV (KMG-IV): sequencing the most valuable type-strain genomes for metagenomic binning, comparative biology and taxonomic classification.</title>
        <authorList>
            <person name="Goeker M."/>
        </authorList>
    </citation>
    <scope>NUCLEOTIDE SEQUENCE [LARGE SCALE GENOMIC DNA]</scope>
    <source>
        <strain evidence="3 4">DSM 18695</strain>
    </source>
</reference>